<dbReference type="Pfam" id="PF00158">
    <property type="entry name" value="Sigma54_activat"/>
    <property type="match status" value="1"/>
</dbReference>
<keyword evidence="5" id="KW-0804">Transcription</keyword>
<dbReference type="PROSITE" id="PS00675">
    <property type="entry name" value="SIGMA54_INTERACT_1"/>
    <property type="match status" value="1"/>
</dbReference>
<evidence type="ECO:0000259" key="6">
    <source>
        <dbReference type="PROSITE" id="PS50045"/>
    </source>
</evidence>
<dbReference type="CDD" id="cd00009">
    <property type="entry name" value="AAA"/>
    <property type="match status" value="1"/>
</dbReference>
<dbReference type="KEGG" id="ibu:IB211_02971c"/>
<evidence type="ECO:0000256" key="2">
    <source>
        <dbReference type="ARBA" id="ARBA00022840"/>
    </source>
</evidence>
<evidence type="ECO:0000313" key="9">
    <source>
        <dbReference type="Proteomes" id="UP000064844"/>
    </source>
</evidence>
<dbReference type="Pfam" id="PF13188">
    <property type="entry name" value="PAS_8"/>
    <property type="match status" value="1"/>
</dbReference>
<dbReference type="eggNOG" id="COG3829">
    <property type="taxonomic scope" value="Bacteria"/>
</dbReference>
<dbReference type="GO" id="GO:0003677">
    <property type="term" value="F:DNA binding"/>
    <property type="evidence" value="ECO:0007669"/>
    <property type="project" value="UniProtKB-KW"/>
</dbReference>
<evidence type="ECO:0000256" key="1">
    <source>
        <dbReference type="ARBA" id="ARBA00022741"/>
    </source>
</evidence>
<dbReference type="InterPro" id="IPR002078">
    <property type="entry name" value="Sigma_54_int"/>
</dbReference>
<dbReference type="PROSITE" id="PS00676">
    <property type="entry name" value="SIGMA54_INTERACT_2"/>
    <property type="match status" value="1"/>
</dbReference>
<dbReference type="PROSITE" id="PS00688">
    <property type="entry name" value="SIGMA54_INTERACT_3"/>
    <property type="match status" value="1"/>
</dbReference>
<proteinExistence type="predicted"/>
<feature type="domain" description="Sigma-54 factor interaction" evidence="6">
    <location>
        <begin position="353"/>
        <end position="578"/>
    </location>
</feature>
<dbReference type="FunFam" id="3.40.50.300:FF:000006">
    <property type="entry name" value="DNA-binding transcriptional regulator NtrC"/>
    <property type="match status" value="1"/>
</dbReference>
<evidence type="ECO:0000256" key="3">
    <source>
        <dbReference type="ARBA" id="ARBA00023015"/>
    </source>
</evidence>
<keyword evidence="3" id="KW-0805">Transcription regulation</keyword>
<dbReference type="InterPro" id="IPR001387">
    <property type="entry name" value="Cro/C1-type_HTH"/>
</dbReference>
<dbReference type="InterPro" id="IPR025943">
    <property type="entry name" value="Sigma_54_int_dom_ATP-bd_2"/>
</dbReference>
<dbReference type="PANTHER" id="PTHR32071:SF57">
    <property type="entry name" value="C4-DICARBOXYLATE TRANSPORT TRANSCRIPTIONAL REGULATORY PROTEIN DCTD"/>
    <property type="match status" value="1"/>
</dbReference>
<organism evidence="8 9">
    <name type="scientific">Intestinimonas butyriciproducens</name>
    <dbReference type="NCBI Taxonomy" id="1297617"/>
    <lineage>
        <taxon>Bacteria</taxon>
        <taxon>Bacillati</taxon>
        <taxon>Bacillota</taxon>
        <taxon>Clostridia</taxon>
        <taxon>Eubacteriales</taxon>
        <taxon>Intestinimonas</taxon>
    </lineage>
</organism>
<dbReference type="STRING" id="1297617.IB211_02971c"/>
<dbReference type="EMBL" id="CP011307">
    <property type="protein sequence ID" value="ALP95362.1"/>
    <property type="molecule type" value="Genomic_DNA"/>
</dbReference>
<dbReference type="SUPFAM" id="SSF52540">
    <property type="entry name" value="P-loop containing nucleoside triphosphate hydrolases"/>
    <property type="match status" value="1"/>
</dbReference>
<dbReference type="InterPro" id="IPR000014">
    <property type="entry name" value="PAS"/>
</dbReference>
<keyword evidence="2" id="KW-0067">ATP-binding</keyword>
<dbReference type="InterPro" id="IPR027417">
    <property type="entry name" value="P-loop_NTPase"/>
</dbReference>
<evidence type="ECO:0000256" key="4">
    <source>
        <dbReference type="ARBA" id="ARBA00023125"/>
    </source>
</evidence>
<dbReference type="InterPro" id="IPR025944">
    <property type="entry name" value="Sigma_54_int_dom_CS"/>
</dbReference>
<keyword evidence="9" id="KW-1185">Reference proteome</keyword>
<protein>
    <submittedName>
        <fullName evidence="8">Transcriptional regulator</fullName>
    </submittedName>
</protein>
<dbReference type="InterPro" id="IPR058031">
    <property type="entry name" value="AAA_lid_NorR"/>
</dbReference>
<dbReference type="GO" id="GO:0006355">
    <property type="term" value="P:regulation of DNA-templated transcription"/>
    <property type="evidence" value="ECO:0007669"/>
    <property type="project" value="InterPro"/>
</dbReference>
<sequence length="699" mass="79011">MERGYQENSKRLLCVTGTEQMSRHLLSHTRSVFGDRLGVACFTRNVDEPSLFKEYCARRPGIIIGLSEESVEYARARSEGIPIINARFCLHEPRNIDKLFLLPPGKEVLVINKTKLHTEETIRALEDMGIRHIRYVPYYEGCAEDVSGLDTAISPSVFNYGPQHITNRIDIGFRGITIETCAAIAEALDMPKDYLNNYINIQRNILTQTFKHLSEEYLQAQHLKNTLQSMIDNLDEAIVAVDQENRIVALNALAVELFQLDGETAPGNPFEWLVKHSYLEQDILDTPEDWKTVVNIGERQCYMTFASVELSGITTRIVRFRDVNRAQANDSNMRRLLYQKHKGHVAKYHFENLCMTDSAMQKVVGTARSLAATNYTILITGESGTGKELLASSIHNASARANCPFVAANFAAIPENLIESELFGYEEGAFTGAKKHGKAGLFELAHTGTIFLDEIGDASLSVQARLLRVLEEKEVMRVGDTKVTPIDVRVIAATNKDLRELIRQGQFRSDLYFRINVFQLMLPPLRERTESIFPLIGSFSRGKIARESFTENAIHIIETYDWPGNLRELRNMVDYISIMRSRKKKIDEDQLPIDITAAASQGYQPYCPSMEQVISRFGRPLVQTLLELLAQNKDGEIRYSRSDILQYLQARKLRCSTTMLRAILSELEGQGMVLAGKTRQGTRLSASGQRYLDALHAEE</sequence>
<dbReference type="Gene3D" id="3.40.50.300">
    <property type="entry name" value="P-loop containing nucleotide triphosphate hydrolases"/>
    <property type="match status" value="1"/>
</dbReference>
<dbReference type="Gene3D" id="1.10.8.60">
    <property type="match status" value="1"/>
</dbReference>
<dbReference type="InterPro" id="IPR003593">
    <property type="entry name" value="AAA+_ATPase"/>
</dbReference>
<dbReference type="SUPFAM" id="SSF55785">
    <property type="entry name" value="PYP-like sensor domain (PAS domain)"/>
    <property type="match status" value="1"/>
</dbReference>
<dbReference type="AlphaFoldDB" id="A0A0S2W7X5"/>
<accession>A0A0S2W7X5</accession>
<dbReference type="Proteomes" id="UP000064844">
    <property type="component" value="Chromosome"/>
</dbReference>
<dbReference type="InterPro" id="IPR035965">
    <property type="entry name" value="PAS-like_dom_sf"/>
</dbReference>
<dbReference type="PROSITE" id="PS50045">
    <property type="entry name" value="SIGMA54_INTERACT_4"/>
    <property type="match status" value="1"/>
</dbReference>
<evidence type="ECO:0000256" key="5">
    <source>
        <dbReference type="ARBA" id="ARBA00023163"/>
    </source>
</evidence>
<dbReference type="Pfam" id="PF25601">
    <property type="entry name" value="AAA_lid_14"/>
    <property type="match status" value="1"/>
</dbReference>
<name>A0A0S2W7X5_9FIRM</name>
<dbReference type="PANTHER" id="PTHR32071">
    <property type="entry name" value="TRANSCRIPTIONAL REGULATORY PROTEIN"/>
    <property type="match status" value="1"/>
</dbReference>
<reference evidence="9" key="2">
    <citation type="submission" date="2015-04" db="EMBL/GenBank/DDBJ databases">
        <title>A butyrogenic pathway from the amino acid lysine in a human gut commensal.</title>
        <authorList>
            <person name="de Vos W.M."/>
            <person name="Bui N.T.P."/>
            <person name="Plugge C.M."/>
            <person name="Ritari J."/>
        </authorList>
    </citation>
    <scope>NUCLEOTIDE SEQUENCE [LARGE SCALE GENOMIC DNA]</scope>
    <source>
        <strain evidence="9">AF211</strain>
    </source>
</reference>
<feature type="domain" description="HTH cro/C1-type" evidence="7">
    <location>
        <begin position="174"/>
        <end position="195"/>
    </location>
</feature>
<dbReference type="PATRIC" id="fig|1297617.4.peg.3050"/>
<dbReference type="SMART" id="SM00382">
    <property type="entry name" value="AAA"/>
    <property type="match status" value="1"/>
</dbReference>
<gene>
    <name evidence="8" type="ORF">IB211_02971c</name>
</gene>
<evidence type="ECO:0000259" key="7">
    <source>
        <dbReference type="PROSITE" id="PS50943"/>
    </source>
</evidence>
<keyword evidence="1" id="KW-0547">Nucleotide-binding</keyword>
<dbReference type="Gene3D" id="3.30.450.20">
    <property type="entry name" value="PAS domain"/>
    <property type="match status" value="1"/>
</dbReference>
<keyword evidence="4" id="KW-0238">DNA-binding</keyword>
<dbReference type="GO" id="GO:0005524">
    <property type="term" value="F:ATP binding"/>
    <property type="evidence" value="ECO:0007669"/>
    <property type="project" value="UniProtKB-KW"/>
</dbReference>
<dbReference type="PROSITE" id="PS50943">
    <property type="entry name" value="HTH_CROC1"/>
    <property type="match status" value="1"/>
</dbReference>
<reference evidence="8 9" key="1">
    <citation type="journal article" date="2015" name="Nat. Commun.">
        <title>Production of butyrate from lysine and the Amadori product fructoselysine by a human gut commensal.</title>
        <authorList>
            <person name="Bui T.P."/>
            <person name="Ritari J."/>
            <person name="Boeren S."/>
            <person name="de Waard P."/>
            <person name="Plugge C.M."/>
            <person name="de Vos W.M."/>
        </authorList>
    </citation>
    <scope>NUCLEOTIDE SEQUENCE [LARGE SCALE GENOMIC DNA]</scope>
    <source>
        <strain evidence="8 9">AF211</strain>
    </source>
</reference>
<dbReference type="InterPro" id="IPR025662">
    <property type="entry name" value="Sigma_54_int_dom_ATP-bd_1"/>
</dbReference>
<evidence type="ECO:0000313" key="8">
    <source>
        <dbReference type="EMBL" id="ALP95362.1"/>
    </source>
</evidence>